<dbReference type="InterPro" id="IPR047057">
    <property type="entry name" value="MerR_fam"/>
</dbReference>
<sequence>MNDSVGIGEAAALFGLSPSTLRWWESQGVLAPPERDGGKRVYRELDLRRIGLAYLCCVTGGMPLEAAAVVASGNAGLRAWRRTVRGQVVRIEQQLAELRAAHGYLNHLLRCTTDDMARCSYLDADLVLNTPRGQAYPSSLVAAARAGRSDVKRTDRAENLCASCGRPVLQSTRGRPRKYCSHACQQRAYRARRARPSTTENSLRAPDGAPDDPGMTTTPAPPRSRADVTGRGRQQDRPERTVRPGA</sequence>
<organism evidence="7 8">
    <name type="scientific">Amycolatopsis minnesotensis</name>
    <dbReference type="NCBI Taxonomy" id="337894"/>
    <lineage>
        <taxon>Bacteria</taxon>
        <taxon>Bacillati</taxon>
        <taxon>Actinomycetota</taxon>
        <taxon>Actinomycetes</taxon>
        <taxon>Pseudonocardiales</taxon>
        <taxon>Pseudonocardiaceae</taxon>
        <taxon>Amycolatopsis</taxon>
    </lineage>
</organism>
<keyword evidence="2" id="KW-0805">Transcription regulation</keyword>
<dbReference type="RefSeq" id="WP_344431777.1">
    <property type="nucleotide sequence ID" value="NZ_BAAANN010000069.1"/>
</dbReference>
<dbReference type="PANTHER" id="PTHR30204:SF69">
    <property type="entry name" value="MERR-FAMILY TRANSCRIPTIONAL REGULATOR"/>
    <property type="match status" value="1"/>
</dbReference>
<feature type="region of interest" description="Disordered" evidence="5">
    <location>
        <begin position="189"/>
        <end position="246"/>
    </location>
</feature>
<dbReference type="Pfam" id="PF00376">
    <property type="entry name" value="MerR"/>
    <property type="match status" value="1"/>
</dbReference>
<keyword evidence="8" id="KW-1185">Reference proteome</keyword>
<evidence type="ECO:0000256" key="4">
    <source>
        <dbReference type="ARBA" id="ARBA00023163"/>
    </source>
</evidence>
<reference evidence="7 8" key="1">
    <citation type="journal article" date="2019" name="Int. J. Syst. Evol. Microbiol.">
        <title>The Global Catalogue of Microorganisms (GCM) 10K type strain sequencing project: providing services to taxonomists for standard genome sequencing and annotation.</title>
        <authorList>
            <consortium name="The Broad Institute Genomics Platform"/>
            <consortium name="The Broad Institute Genome Sequencing Center for Infectious Disease"/>
            <person name="Wu L."/>
            <person name="Ma J."/>
        </authorList>
    </citation>
    <scope>NUCLEOTIDE SEQUENCE [LARGE SCALE GENOMIC DNA]</scope>
    <source>
        <strain evidence="7 8">JCM 14545</strain>
    </source>
</reference>
<proteinExistence type="predicted"/>
<evidence type="ECO:0000256" key="3">
    <source>
        <dbReference type="ARBA" id="ARBA00023125"/>
    </source>
</evidence>
<dbReference type="InterPro" id="IPR009061">
    <property type="entry name" value="DNA-bd_dom_put_sf"/>
</dbReference>
<evidence type="ECO:0000259" key="6">
    <source>
        <dbReference type="PROSITE" id="PS50937"/>
    </source>
</evidence>
<accession>A0ABN2SV25</accession>
<dbReference type="PROSITE" id="PS50937">
    <property type="entry name" value="HTH_MERR_2"/>
    <property type="match status" value="1"/>
</dbReference>
<evidence type="ECO:0000256" key="5">
    <source>
        <dbReference type="SAM" id="MobiDB-lite"/>
    </source>
</evidence>
<evidence type="ECO:0000313" key="7">
    <source>
        <dbReference type="EMBL" id="GAA1993032.1"/>
    </source>
</evidence>
<keyword evidence="1" id="KW-0678">Repressor</keyword>
<dbReference type="EMBL" id="BAAANN010000069">
    <property type="protein sequence ID" value="GAA1993032.1"/>
    <property type="molecule type" value="Genomic_DNA"/>
</dbReference>
<feature type="compositionally biased region" description="Basic and acidic residues" evidence="5">
    <location>
        <begin position="224"/>
        <end position="246"/>
    </location>
</feature>
<comment type="caution">
    <text evidence="7">The sequence shown here is derived from an EMBL/GenBank/DDBJ whole genome shotgun (WGS) entry which is preliminary data.</text>
</comment>
<evidence type="ECO:0000313" key="8">
    <source>
        <dbReference type="Proteomes" id="UP001501116"/>
    </source>
</evidence>
<dbReference type="Gene3D" id="1.10.1660.10">
    <property type="match status" value="1"/>
</dbReference>
<dbReference type="PANTHER" id="PTHR30204">
    <property type="entry name" value="REDOX-CYCLING DRUG-SENSING TRANSCRIPTIONAL ACTIVATOR SOXR"/>
    <property type="match status" value="1"/>
</dbReference>
<keyword evidence="4" id="KW-0804">Transcription</keyword>
<dbReference type="InterPro" id="IPR000551">
    <property type="entry name" value="MerR-type_HTH_dom"/>
</dbReference>
<name>A0ABN2SV25_9PSEU</name>
<evidence type="ECO:0000256" key="2">
    <source>
        <dbReference type="ARBA" id="ARBA00023015"/>
    </source>
</evidence>
<protein>
    <submittedName>
        <fullName evidence="7">MerR family transcriptional regulator</fullName>
    </submittedName>
</protein>
<keyword evidence="3" id="KW-0238">DNA-binding</keyword>
<dbReference type="SUPFAM" id="SSF46955">
    <property type="entry name" value="Putative DNA-binding domain"/>
    <property type="match status" value="1"/>
</dbReference>
<feature type="domain" description="HTH merR-type" evidence="6">
    <location>
        <begin position="7"/>
        <end position="73"/>
    </location>
</feature>
<gene>
    <name evidence="7" type="ORF">GCM10009754_85190</name>
</gene>
<dbReference type="Proteomes" id="UP001501116">
    <property type="component" value="Unassembled WGS sequence"/>
</dbReference>
<dbReference type="SMART" id="SM00422">
    <property type="entry name" value="HTH_MERR"/>
    <property type="match status" value="1"/>
</dbReference>
<evidence type="ECO:0000256" key="1">
    <source>
        <dbReference type="ARBA" id="ARBA00022491"/>
    </source>
</evidence>